<dbReference type="AlphaFoldDB" id="A0A0T5NXQ7"/>
<dbReference type="InterPro" id="IPR013611">
    <property type="entry name" value="Transp-assoc_OB_typ2"/>
</dbReference>
<dbReference type="PROSITE" id="PS50893">
    <property type="entry name" value="ABC_TRANSPORTER_2"/>
    <property type="match status" value="1"/>
</dbReference>
<evidence type="ECO:0000256" key="2">
    <source>
        <dbReference type="ARBA" id="ARBA00022475"/>
    </source>
</evidence>
<dbReference type="Pfam" id="PF08402">
    <property type="entry name" value="TOBE_2"/>
    <property type="match status" value="1"/>
</dbReference>
<feature type="region of interest" description="Disordered" evidence="8">
    <location>
        <begin position="259"/>
        <end position="332"/>
    </location>
</feature>
<keyword evidence="2" id="KW-1003">Cell membrane</keyword>
<keyword evidence="1" id="KW-0813">Transport</keyword>
<dbReference type="InterPro" id="IPR027417">
    <property type="entry name" value="P-loop_NTPase"/>
</dbReference>
<evidence type="ECO:0000256" key="7">
    <source>
        <dbReference type="ARBA" id="ARBA00023136"/>
    </source>
</evidence>
<dbReference type="FunFam" id="3.40.50.300:FF:000133">
    <property type="entry name" value="Spermidine/putrescine import ATP-binding protein PotA"/>
    <property type="match status" value="1"/>
</dbReference>
<dbReference type="Gene3D" id="3.40.50.300">
    <property type="entry name" value="P-loop containing nucleotide triphosphate hydrolases"/>
    <property type="match status" value="1"/>
</dbReference>
<evidence type="ECO:0000256" key="3">
    <source>
        <dbReference type="ARBA" id="ARBA00022519"/>
    </source>
</evidence>
<dbReference type="SUPFAM" id="SSF50331">
    <property type="entry name" value="MOP-like"/>
    <property type="match status" value="1"/>
</dbReference>
<gene>
    <name evidence="10" type="ORF">XM53_03735</name>
</gene>
<dbReference type="SUPFAM" id="SSF52540">
    <property type="entry name" value="P-loop containing nucleoside triphosphate hydrolases"/>
    <property type="match status" value="1"/>
</dbReference>
<keyword evidence="3" id="KW-0997">Cell inner membrane</keyword>
<keyword evidence="11" id="KW-1185">Reference proteome</keyword>
<dbReference type="PANTHER" id="PTHR42781:SF5">
    <property type="entry name" value="PUTRESCINE TRANSPORT ATP-BINDING PROTEIN POTG"/>
    <property type="match status" value="1"/>
</dbReference>
<dbReference type="InterPro" id="IPR050093">
    <property type="entry name" value="ABC_SmlMolc_Importer"/>
</dbReference>
<feature type="compositionally biased region" description="Low complexity" evidence="8">
    <location>
        <begin position="292"/>
        <end position="329"/>
    </location>
</feature>
<dbReference type="GO" id="GO:0022857">
    <property type="term" value="F:transmembrane transporter activity"/>
    <property type="evidence" value="ECO:0007669"/>
    <property type="project" value="InterPro"/>
</dbReference>
<evidence type="ECO:0000313" key="10">
    <source>
        <dbReference type="EMBL" id="KRS13706.1"/>
    </source>
</evidence>
<dbReference type="GO" id="GO:0016887">
    <property type="term" value="F:ATP hydrolysis activity"/>
    <property type="evidence" value="ECO:0007669"/>
    <property type="project" value="InterPro"/>
</dbReference>
<dbReference type="Proteomes" id="UP000051295">
    <property type="component" value="Unassembled WGS sequence"/>
</dbReference>
<dbReference type="GO" id="GO:0005524">
    <property type="term" value="F:ATP binding"/>
    <property type="evidence" value="ECO:0007669"/>
    <property type="project" value="UniProtKB-KW"/>
</dbReference>
<dbReference type="GO" id="GO:0015847">
    <property type="term" value="P:putrescine transport"/>
    <property type="evidence" value="ECO:0007669"/>
    <property type="project" value="UniProtKB-ARBA"/>
</dbReference>
<dbReference type="InterPro" id="IPR017871">
    <property type="entry name" value="ABC_transporter-like_CS"/>
</dbReference>
<dbReference type="STRING" id="1641875.XM53_03735"/>
<organism evidence="10 11">
    <name type="scientific">Roseovarius atlanticus</name>
    <dbReference type="NCBI Taxonomy" id="1641875"/>
    <lineage>
        <taxon>Bacteria</taxon>
        <taxon>Pseudomonadati</taxon>
        <taxon>Pseudomonadota</taxon>
        <taxon>Alphaproteobacteria</taxon>
        <taxon>Rhodobacterales</taxon>
        <taxon>Roseobacteraceae</taxon>
        <taxon>Roseovarius</taxon>
    </lineage>
</organism>
<evidence type="ECO:0000256" key="1">
    <source>
        <dbReference type="ARBA" id="ARBA00022448"/>
    </source>
</evidence>
<evidence type="ECO:0000259" key="9">
    <source>
        <dbReference type="PROSITE" id="PS50893"/>
    </source>
</evidence>
<dbReference type="SMART" id="SM00382">
    <property type="entry name" value="AAA"/>
    <property type="match status" value="1"/>
</dbReference>
<dbReference type="EMBL" id="LAXJ01000003">
    <property type="protein sequence ID" value="KRS13706.1"/>
    <property type="molecule type" value="Genomic_DNA"/>
</dbReference>
<dbReference type="Gene3D" id="2.40.50.140">
    <property type="entry name" value="Nucleic acid-binding proteins"/>
    <property type="match status" value="1"/>
</dbReference>
<dbReference type="PROSITE" id="PS00211">
    <property type="entry name" value="ABC_TRANSPORTER_1"/>
    <property type="match status" value="1"/>
</dbReference>
<dbReference type="GO" id="GO:0043190">
    <property type="term" value="C:ATP-binding cassette (ABC) transporter complex"/>
    <property type="evidence" value="ECO:0007669"/>
    <property type="project" value="InterPro"/>
</dbReference>
<dbReference type="OrthoDB" id="9802264at2"/>
<accession>A0A0T5NXQ7</accession>
<evidence type="ECO:0000256" key="6">
    <source>
        <dbReference type="ARBA" id="ARBA00022967"/>
    </source>
</evidence>
<keyword evidence="7" id="KW-0472">Membrane</keyword>
<evidence type="ECO:0000256" key="4">
    <source>
        <dbReference type="ARBA" id="ARBA00022741"/>
    </source>
</evidence>
<dbReference type="InterPro" id="IPR003439">
    <property type="entry name" value="ABC_transporter-like_ATP-bd"/>
</dbReference>
<dbReference type="InterPro" id="IPR012340">
    <property type="entry name" value="NA-bd_OB-fold"/>
</dbReference>
<dbReference type="InterPro" id="IPR008995">
    <property type="entry name" value="Mo/tungstate-bd_C_term_dom"/>
</dbReference>
<reference evidence="10 11" key="1">
    <citation type="submission" date="2015-04" db="EMBL/GenBank/DDBJ databases">
        <title>The draft genome sequence of Roseovarius sp.R12b.</title>
        <authorList>
            <person name="Li G."/>
            <person name="Lai Q."/>
            <person name="Shao Z."/>
            <person name="Yan P."/>
        </authorList>
    </citation>
    <scope>NUCLEOTIDE SEQUENCE [LARGE SCALE GENOMIC DNA]</scope>
    <source>
        <strain evidence="10 11">R12B</strain>
    </source>
</reference>
<dbReference type="PANTHER" id="PTHR42781">
    <property type="entry name" value="SPERMIDINE/PUTRESCINE IMPORT ATP-BINDING PROTEIN POTA"/>
    <property type="match status" value="1"/>
</dbReference>
<evidence type="ECO:0000256" key="8">
    <source>
        <dbReference type="SAM" id="MobiDB-lite"/>
    </source>
</evidence>
<protein>
    <recommendedName>
        <fullName evidence="9">ABC transporter domain-containing protein</fullName>
    </recommendedName>
</protein>
<dbReference type="InterPro" id="IPR003593">
    <property type="entry name" value="AAA+_ATPase"/>
</dbReference>
<evidence type="ECO:0000313" key="11">
    <source>
        <dbReference type="Proteomes" id="UP000051295"/>
    </source>
</evidence>
<keyword evidence="6" id="KW-1278">Translocase</keyword>
<keyword evidence="4" id="KW-0547">Nucleotide-binding</keyword>
<keyword evidence="5" id="KW-0067">ATP-binding</keyword>
<sequence length="498" mass="54580">MPETKFEPWKDPNEKPLIQFKNVSKRFGTFTAIDNQSFDIYAKEFFALLGPSGCGKTTMMRMLAGFEAPTEGTILLSGRDIAPIPPNKREVNMMFQSYALFPHLSVWENIAFGLKRDKLPADKIAARVDEMLKLTRLERFASRKPHQISGGQRQRVALARSLAKGPKLLLLDEPLGALDAKLRQDTQFELMDIQEKTGTTFVIVTHDQEEAMTVASRVAVMDEGRIVQIATPDEIYEAPNSAYVADFIGDVTLFSGTATNRTPGAKTPVMESPAVETTPEEAETPETETVETPEAVAEIGVPAEPEAPVAPETTTPAEPKTEAAPAKPAHGPQPNALGLWLHDKVWAKVFGPRTDIVRQLPPPSDAERKPKPADPETVSTETTEIPEGGITIDWAEGQPPLIALDGPEVEDGQHVQLALRPEKIGISKTKPDAVNALKGKVIDIAYLGNLSTYHVELENGTMIKAQLANTRRISRRDITWEDEVWVSWTGTAGVVLTS</sequence>
<dbReference type="PATRIC" id="fig|1641875.4.peg.2756"/>
<proteinExistence type="predicted"/>
<feature type="compositionally biased region" description="Basic and acidic residues" evidence="8">
    <location>
        <begin position="365"/>
        <end position="374"/>
    </location>
</feature>
<feature type="domain" description="ABC transporter" evidence="9">
    <location>
        <begin position="18"/>
        <end position="248"/>
    </location>
</feature>
<evidence type="ECO:0000256" key="5">
    <source>
        <dbReference type="ARBA" id="ARBA00022840"/>
    </source>
</evidence>
<feature type="compositionally biased region" description="Acidic residues" evidence="8">
    <location>
        <begin position="278"/>
        <end position="291"/>
    </location>
</feature>
<feature type="region of interest" description="Disordered" evidence="8">
    <location>
        <begin position="355"/>
        <end position="383"/>
    </location>
</feature>
<name>A0A0T5NXQ7_9RHOB</name>
<comment type="caution">
    <text evidence="10">The sequence shown here is derived from an EMBL/GenBank/DDBJ whole genome shotgun (WGS) entry which is preliminary data.</text>
</comment>
<dbReference type="Pfam" id="PF00005">
    <property type="entry name" value="ABC_tran"/>
    <property type="match status" value="1"/>
</dbReference>
<dbReference type="Gene3D" id="2.40.50.100">
    <property type="match status" value="1"/>
</dbReference>